<evidence type="ECO:0000313" key="7">
    <source>
        <dbReference type="Proteomes" id="UP001238179"/>
    </source>
</evidence>
<keyword evidence="2 4" id="KW-0238">DNA-binding</keyword>
<dbReference type="GO" id="GO:0003700">
    <property type="term" value="F:DNA-binding transcription factor activity"/>
    <property type="evidence" value="ECO:0007669"/>
    <property type="project" value="TreeGrafter"/>
</dbReference>
<evidence type="ECO:0000259" key="5">
    <source>
        <dbReference type="PROSITE" id="PS50977"/>
    </source>
</evidence>
<dbReference type="Gene3D" id="1.10.357.10">
    <property type="entry name" value="Tetracycline Repressor, domain 2"/>
    <property type="match status" value="1"/>
</dbReference>
<evidence type="ECO:0000256" key="2">
    <source>
        <dbReference type="ARBA" id="ARBA00023125"/>
    </source>
</evidence>
<name>A0AA48GRV5_9BACT</name>
<dbReference type="PROSITE" id="PS50977">
    <property type="entry name" value="HTH_TETR_2"/>
    <property type="match status" value="1"/>
</dbReference>
<feature type="DNA-binding region" description="H-T-H motif" evidence="4">
    <location>
        <begin position="17"/>
        <end position="36"/>
    </location>
</feature>
<dbReference type="GO" id="GO:0000976">
    <property type="term" value="F:transcription cis-regulatory region binding"/>
    <property type="evidence" value="ECO:0007669"/>
    <property type="project" value="TreeGrafter"/>
</dbReference>
<keyword evidence="1" id="KW-0805">Transcription regulation</keyword>
<evidence type="ECO:0000256" key="1">
    <source>
        <dbReference type="ARBA" id="ARBA00023015"/>
    </source>
</evidence>
<feature type="domain" description="HTH tetR-type" evidence="5">
    <location>
        <begin position="1"/>
        <end position="54"/>
    </location>
</feature>
<dbReference type="InterPro" id="IPR001647">
    <property type="entry name" value="HTH_TetR"/>
</dbReference>
<protein>
    <submittedName>
        <fullName evidence="6">TetR family transcriptional regulator</fullName>
    </submittedName>
</protein>
<accession>A0AA48GRV5</accession>
<proteinExistence type="predicted"/>
<keyword evidence="3" id="KW-0804">Transcription</keyword>
<dbReference type="EMBL" id="AP027080">
    <property type="protein sequence ID" value="BDU74530.1"/>
    <property type="molecule type" value="Genomic_DNA"/>
</dbReference>
<evidence type="ECO:0000256" key="4">
    <source>
        <dbReference type="PROSITE-ProRule" id="PRU00335"/>
    </source>
</evidence>
<evidence type="ECO:0000313" key="6">
    <source>
        <dbReference type="EMBL" id="BDU74530.1"/>
    </source>
</evidence>
<evidence type="ECO:0000256" key="3">
    <source>
        <dbReference type="ARBA" id="ARBA00023163"/>
    </source>
</evidence>
<sequence>MDAAIHLFARRGFDGVSINEIGKEAGVTSQLIYHYFRNGKQGLYREAYLRSFRHVMEASIRHLPPDPDPADPAARIQAIEGLAIFIRNIVTAGGNALDSKENEMLLLGYRETFDPPEDLEPEIMDLLEISASRLRALLVVLLPKVTRLSISLLGSAITGALYHERMITGILIQRRKGLNLSMEERAKFYISYTLRVLGVDQELAPDHPYCKANLDKNVFYLC</sequence>
<dbReference type="RefSeq" id="WP_316413206.1">
    <property type="nucleotide sequence ID" value="NZ_AP027080.1"/>
</dbReference>
<dbReference type="InterPro" id="IPR050109">
    <property type="entry name" value="HTH-type_TetR-like_transc_reg"/>
</dbReference>
<reference evidence="7" key="1">
    <citation type="journal article" date="2023" name="Int. J. Syst. Evol. Microbiol.">
        <title>Mesoterricola silvestris gen. nov., sp. nov., Mesoterricola sediminis sp. nov., Geothrix oryzae sp. nov., Geothrix edaphica sp. nov., Geothrix rubra sp. nov., and Geothrix limicola sp. nov., six novel members of Acidobacteriota isolated from soils.</title>
        <authorList>
            <person name="Itoh H."/>
            <person name="Sugisawa Y."/>
            <person name="Mise K."/>
            <person name="Xu Z."/>
            <person name="Kuniyasu M."/>
            <person name="Ushijima N."/>
            <person name="Kawano K."/>
            <person name="Kobayashi E."/>
            <person name="Shiratori Y."/>
            <person name="Masuda Y."/>
            <person name="Senoo K."/>
        </authorList>
    </citation>
    <scope>NUCLEOTIDE SEQUENCE [LARGE SCALE GENOMIC DNA]</scope>
    <source>
        <strain evidence="7">W79</strain>
    </source>
</reference>
<dbReference type="Proteomes" id="UP001238179">
    <property type="component" value="Chromosome"/>
</dbReference>
<keyword evidence="7" id="KW-1185">Reference proteome</keyword>
<dbReference type="KEGG" id="msil:METEAL_37040"/>
<dbReference type="SUPFAM" id="SSF46689">
    <property type="entry name" value="Homeodomain-like"/>
    <property type="match status" value="1"/>
</dbReference>
<dbReference type="PANTHER" id="PTHR30055">
    <property type="entry name" value="HTH-TYPE TRANSCRIPTIONAL REGULATOR RUTR"/>
    <property type="match status" value="1"/>
</dbReference>
<organism evidence="6 7">
    <name type="scientific">Mesoterricola silvestris</name>
    <dbReference type="NCBI Taxonomy" id="2927979"/>
    <lineage>
        <taxon>Bacteria</taxon>
        <taxon>Pseudomonadati</taxon>
        <taxon>Acidobacteriota</taxon>
        <taxon>Holophagae</taxon>
        <taxon>Holophagales</taxon>
        <taxon>Holophagaceae</taxon>
        <taxon>Mesoterricola</taxon>
    </lineage>
</organism>
<gene>
    <name evidence="6" type="ORF">METEAL_37040</name>
</gene>
<dbReference type="Pfam" id="PF00440">
    <property type="entry name" value="TetR_N"/>
    <property type="match status" value="1"/>
</dbReference>
<dbReference type="InterPro" id="IPR009057">
    <property type="entry name" value="Homeodomain-like_sf"/>
</dbReference>
<dbReference type="PANTHER" id="PTHR30055:SF234">
    <property type="entry name" value="HTH-TYPE TRANSCRIPTIONAL REGULATOR BETI"/>
    <property type="match status" value="1"/>
</dbReference>
<dbReference type="AlphaFoldDB" id="A0AA48GRV5"/>